<reference evidence="2 3" key="1">
    <citation type="submission" date="2018-11" db="EMBL/GenBank/DDBJ databases">
        <title>Genome assembly of Steccherinum ochraceum LE-BIN_3174, the white-rot fungus of the Steccherinaceae family (The Residual Polyporoid clade, Polyporales, Basidiomycota).</title>
        <authorList>
            <person name="Fedorova T.V."/>
            <person name="Glazunova O.A."/>
            <person name="Landesman E.O."/>
            <person name="Moiseenko K.V."/>
            <person name="Psurtseva N.V."/>
            <person name="Savinova O.S."/>
            <person name="Shakhova N.V."/>
            <person name="Tyazhelova T.V."/>
            <person name="Vasina D.V."/>
        </authorList>
    </citation>
    <scope>NUCLEOTIDE SEQUENCE [LARGE SCALE GENOMIC DNA]</scope>
    <source>
        <strain evidence="2 3">LE-BIN_3174</strain>
    </source>
</reference>
<feature type="region of interest" description="Disordered" evidence="1">
    <location>
        <begin position="159"/>
        <end position="184"/>
    </location>
</feature>
<sequence>MGTVTNAPRVPGGEGGIGGFAPNPLFTVADPFEEVSRNLERGCTASLKPDEPTKAQAPLSRNPRVIRRCTSILSPPVPSHPDFPHSASHPRAEITNTIPRAGKDELRHFVSSSQSCSTCPASCLVLEEMDCAAFQAYCEQLRQELRETHRLAARERSLTRRTTNTVQPTPAARRVHNGSPSINAPIPCRPQRNFLRRGNKGGSHQSLCQQVPRPQIDDEEIARPQQVLHGELSLAIT</sequence>
<organism evidence="2 3">
    <name type="scientific">Steccherinum ochraceum</name>
    <dbReference type="NCBI Taxonomy" id="92696"/>
    <lineage>
        <taxon>Eukaryota</taxon>
        <taxon>Fungi</taxon>
        <taxon>Dikarya</taxon>
        <taxon>Basidiomycota</taxon>
        <taxon>Agaricomycotina</taxon>
        <taxon>Agaricomycetes</taxon>
        <taxon>Polyporales</taxon>
        <taxon>Steccherinaceae</taxon>
        <taxon>Steccherinum</taxon>
    </lineage>
</organism>
<name>A0A4R0RNZ4_9APHY</name>
<dbReference type="EMBL" id="RWJN01000085">
    <property type="protein sequence ID" value="TCD67805.1"/>
    <property type="molecule type" value="Genomic_DNA"/>
</dbReference>
<dbReference type="Proteomes" id="UP000292702">
    <property type="component" value="Unassembled WGS sequence"/>
</dbReference>
<proteinExistence type="predicted"/>
<evidence type="ECO:0000313" key="2">
    <source>
        <dbReference type="EMBL" id="TCD67805.1"/>
    </source>
</evidence>
<protein>
    <submittedName>
        <fullName evidence="2">Uncharacterized protein</fullName>
    </submittedName>
</protein>
<gene>
    <name evidence="2" type="ORF">EIP91_011933</name>
</gene>
<keyword evidence="3" id="KW-1185">Reference proteome</keyword>
<accession>A0A4R0RNZ4</accession>
<comment type="caution">
    <text evidence="2">The sequence shown here is derived from an EMBL/GenBank/DDBJ whole genome shotgun (WGS) entry which is preliminary data.</text>
</comment>
<evidence type="ECO:0000256" key="1">
    <source>
        <dbReference type="SAM" id="MobiDB-lite"/>
    </source>
</evidence>
<evidence type="ECO:0000313" key="3">
    <source>
        <dbReference type="Proteomes" id="UP000292702"/>
    </source>
</evidence>
<dbReference type="AlphaFoldDB" id="A0A4R0RNZ4"/>